<keyword evidence="1" id="KW-0472">Membrane</keyword>
<evidence type="ECO:0000256" key="1">
    <source>
        <dbReference type="SAM" id="Phobius"/>
    </source>
</evidence>
<evidence type="ECO:0000313" key="3">
    <source>
        <dbReference type="EMBL" id="MDV6226728.1"/>
    </source>
</evidence>
<feature type="transmembrane region" description="Helical" evidence="1">
    <location>
        <begin position="125"/>
        <end position="144"/>
    </location>
</feature>
<dbReference type="InterPro" id="IPR026841">
    <property type="entry name" value="Aur1/Ipt1"/>
</dbReference>
<protein>
    <submittedName>
        <fullName evidence="3">Phosphatase PAP2 family protein</fullName>
    </submittedName>
</protein>
<dbReference type="Pfam" id="PF14378">
    <property type="entry name" value="PAP2_3"/>
    <property type="match status" value="1"/>
</dbReference>
<organism evidence="3 4">
    <name type="scientific">Nitratireductor aquimarinus</name>
    <dbReference type="NCBI Taxonomy" id="889300"/>
    <lineage>
        <taxon>Bacteria</taxon>
        <taxon>Pseudomonadati</taxon>
        <taxon>Pseudomonadota</taxon>
        <taxon>Alphaproteobacteria</taxon>
        <taxon>Hyphomicrobiales</taxon>
        <taxon>Phyllobacteriaceae</taxon>
        <taxon>Nitratireductor</taxon>
    </lineage>
</organism>
<gene>
    <name evidence="3" type="ORF">R2G56_10570</name>
</gene>
<feature type="transmembrane region" description="Helical" evidence="1">
    <location>
        <begin position="221"/>
        <end position="241"/>
    </location>
</feature>
<sequence>MLFPAERLVALVIGAFLIADLTLVAGSAISVDWRGYGAVVSSGAVILAIGLAYRWSGRDRKIALAAIAAGLFILFTIVGAALNYLLIPVGAERIDPLLIRLDGLVGYSWPGLVGWASEYPVLGTVLRWTYVSSLPQFVIVILTLGMTGRQALLHAFLLTGVLAATLTMAFWLAFPSSGPSAYFAIPVETAERLGMVVGPDYGVELNRVMTQGAQRLSPQDALGLIAFPSFHTVMALMAVWFTRSIRGLFPVFVVINTLMLPAILIHGGHHLIDLFGGLAAFLISVWLARSVLARVSDTRQRPEPAAPAEQGF</sequence>
<feature type="domain" description="Inositolphosphotransferase Aur1/Ipt1" evidence="2">
    <location>
        <begin position="98"/>
        <end position="287"/>
    </location>
</feature>
<proteinExistence type="predicted"/>
<dbReference type="RefSeq" id="WP_317561253.1">
    <property type="nucleotide sequence ID" value="NZ_JAWLIP010000004.1"/>
</dbReference>
<dbReference type="Proteomes" id="UP001185659">
    <property type="component" value="Unassembled WGS sequence"/>
</dbReference>
<accession>A0ABU4AKE6</accession>
<evidence type="ECO:0000259" key="2">
    <source>
        <dbReference type="Pfam" id="PF14378"/>
    </source>
</evidence>
<reference evidence="3 4" key="1">
    <citation type="submission" date="2023-10" db="EMBL/GenBank/DDBJ databases">
        <authorList>
            <person name="Venkata Ramana C."/>
            <person name="Sasikala C."/>
            <person name="Dhurka M."/>
        </authorList>
    </citation>
    <scope>NUCLEOTIDE SEQUENCE [LARGE SCALE GENOMIC DNA]</scope>
    <source>
        <strain evidence="3 4">KCTC 32151</strain>
    </source>
</reference>
<evidence type="ECO:0000313" key="4">
    <source>
        <dbReference type="Proteomes" id="UP001185659"/>
    </source>
</evidence>
<feature type="transmembrane region" description="Helical" evidence="1">
    <location>
        <begin position="248"/>
        <end position="268"/>
    </location>
</feature>
<keyword evidence="1" id="KW-0812">Transmembrane</keyword>
<keyword evidence="1" id="KW-1133">Transmembrane helix</keyword>
<comment type="caution">
    <text evidence="3">The sequence shown here is derived from an EMBL/GenBank/DDBJ whole genome shotgun (WGS) entry which is preliminary data.</text>
</comment>
<feature type="transmembrane region" description="Helical" evidence="1">
    <location>
        <begin position="36"/>
        <end position="55"/>
    </location>
</feature>
<feature type="transmembrane region" description="Helical" evidence="1">
    <location>
        <begin position="62"/>
        <end position="87"/>
    </location>
</feature>
<keyword evidence="4" id="KW-1185">Reference proteome</keyword>
<feature type="transmembrane region" description="Helical" evidence="1">
    <location>
        <begin position="274"/>
        <end position="292"/>
    </location>
</feature>
<feature type="transmembrane region" description="Helical" evidence="1">
    <location>
        <begin position="151"/>
        <end position="174"/>
    </location>
</feature>
<name>A0ABU4AKE6_9HYPH</name>
<dbReference type="EMBL" id="JAWLIP010000004">
    <property type="protein sequence ID" value="MDV6226728.1"/>
    <property type="molecule type" value="Genomic_DNA"/>
</dbReference>